<feature type="transmembrane region" description="Helical" evidence="1">
    <location>
        <begin position="110"/>
        <end position="129"/>
    </location>
</feature>
<dbReference type="Proteomes" id="UP000432089">
    <property type="component" value="Unassembled WGS sequence"/>
</dbReference>
<keyword evidence="3" id="KW-1185">Reference proteome</keyword>
<dbReference type="RefSeq" id="WP_150969404.1">
    <property type="nucleotide sequence ID" value="NZ_VZDO01000005.1"/>
</dbReference>
<keyword evidence="1" id="KW-0472">Membrane</keyword>
<feature type="transmembrane region" description="Helical" evidence="1">
    <location>
        <begin position="47"/>
        <end position="63"/>
    </location>
</feature>
<dbReference type="AlphaFoldDB" id="A0A7V7U0G8"/>
<organism evidence="2 3">
    <name type="scientific">Plantimonas leprariae</name>
    <dbReference type="NCBI Taxonomy" id="2615207"/>
    <lineage>
        <taxon>Bacteria</taxon>
        <taxon>Pseudomonadati</taxon>
        <taxon>Pseudomonadota</taxon>
        <taxon>Alphaproteobacteria</taxon>
        <taxon>Hyphomicrobiales</taxon>
        <taxon>Aurantimonadaceae</taxon>
        <taxon>Plantimonas</taxon>
    </lineage>
</organism>
<gene>
    <name evidence="2" type="ORF">F6X38_09145</name>
</gene>
<keyword evidence="1" id="KW-1133">Transmembrane helix</keyword>
<reference evidence="2 3" key="1">
    <citation type="submission" date="2019-09" db="EMBL/GenBank/DDBJ databases">
        <title>YIM 132180 draft genome.</title>
        <authorList>
            <person name="Zhang K."/>
        </authorList>
    </citation>
    <scope>NUCLEOTIDE SEQUENCE [LARGE SCALE GENOMIC DNA]</scope>
    <source>
        <strain evidence="2 3">YIM 132180</strain>
    </source>
</reference>
<keyword evidence="1" id="KW-0812">Transmembrane</keyword>
<feature type="transmembrane region" description="Helical" evidence="1">
    <location>
        <begin position="69"/>
        <end position="98"/>
    </location>
</feature>
<accession>A0A7V7U0G8</accession>
<sequence length="224" mass="23799">MNGTHDDFAFEPVPGLPERLPEGETLLWQGSPEWRSLARSAFHTRKVALYFAALILWHCVSAVKAGDTVAAAILSALPLLAGGAAALAILTLLAFLYARGTIYTLTTKRFVFRSGLALPITLNLPLALIDGAAMTRSAKAAGSIALTVAKPNRVAFLVLWPNARPWRVLDPQPTLRCIPDVEAVAALVARTLEAEAGAVRRPVRAAPMPTGEVMAFPSGRTVAA</sequence>
<comment type="caution">
    <text evidence="2">The sequence shown here is derived from an EMBL/GenBank/DDBJ whole genome shotgun (WGS) entry which is preliminary data.</text>
</comment>
<evidence type="ECO:0000313" key="3">
    <source>
        <dbReference type="Proteomes" id="UP000432089"/>
    </source>
</evidence>
<name>A0A7V7U0G8_9HYPH</name>
<dbReference type="InterPro" id="IPR054839">
    <property type="entry name" value="puhB_PGC"/>
</dbReference>
<protein>
    <submittedName>
        <fullName evidence="2">PH domain-containing protein</fullName>
    </submittedName>
</protein>
<proteinExistence type="predicted"/>
<evidence type="ECO:0000313" key="2">
    <source>
        <dbReference type="EMBL" id="KAB0680331.1"/>
    </source>
</evidence>
<dbReference type="EMBL" id="VZDO01000005">
    <property type="protein sequence ID" value="KAB0680331.1"/>
    <property type="molecule type" value="Genomic_DNA"/>
</dbReference>
<dbReference type="NCBIfam" id="NF040894">
    <property type="entry name" value="puhB_PGC"/>
    <property type="match status" value="1"/>
</dbReference>
<evidence type="ECO:0000256" key="1">
    <source>
        <dbReference type="SAM" id="Phobius"/>
    </source>
</evidence>